<dbReference type="AlphaFoldDB" id="V6S518"/>
<evidence type="ECO:0000256" key="4">
    <source>
        <dbReference type="ARBA" id="ARBA00022825"/>
    </source>
</evidence>
<sequence length="733" mass="82788">MAEDNFHYQIPDRNIRKEKYDKFGFSPSVQRVSYAEHGSTLKQQATTFKEKEFTKKDIAYSSQLFIQIETPEKVSVKSQKQKIENLGFELFSFSANNESIANAIITKEKFNEFEQRLENYINTEDHVGKTYFAPIERISSIPPENKIDDQINYESEDSMEIIINLYSTINPKELLAISNTLEIDLRNYTNEILKRTFKNGITSLFCSIAPLHLTKIAAEFSTIKEINLSQTFTVPQAIEVDPMPTDIKINSIQSSSTICIVDSGIYPNEILKNFIKEQVGYPNPAAIDFEYNHGTFVASRCIFGDEIDHCLATKELHPYCNVLDLSVFGINSLNQTVGPSDFTLRCAIEDIVLKYYETIKVYNLSLGVPVSIQNYKFSDLAKLLDYLAKEYKVLFVVAAGNINRLLGDYPALHFSNPNSRIGSPAESLLSLTVGSVVKHSTTHSLSENGFISPFSRKGPGADNGIKPEVVAHGGNLISPYAQIPRISTYGISKSGQNLSADVGTSFAAPLISQYAQRLFDFYPSSDANLVKALLCHFTENRNKPDELLDDNIYYVGFGEPNIELALRSAKNNSAYIYEGYLDQENYQFITFHIPQKFADTTVDSKLRIKVTITYDPTVNPDNEKEYSESRISATLIKNSVNGMKEISLSDEKYNLPWNPIIQFEKSFTRGFLAGAWELRLRLYTRGKTSENYLQNYATVIEIIDDNKTIDVYNDIENEFSEIYNKIEVSVGAA</sequence>
<dbReference type="STRING" id="1341154.FCR2A7T_02310"/>
<dbReference type="CDD" id="cd04847">
    <property type="entry name" value="Peptidases_S8_Subtilisin_like_2"/>
    <property type="match status" value="1"/>
</dbReference>
<dbReference type="RefSeq" id="WP_023569422.1">
    <property type="nucleotide sequence ID" value="NZ_AVBI01000001.1"/>
</dbReference>
<gene>
    <name evidence="6" type="ORF">IP98_01399</name>
</gene>
<comment type="similarity">
    <text evidence="1">Belongs to the peptidase S8 family.</text>
</comment>
<evidence type="ECO:0000259" key="5">
    <source>
        <dbReference type="Pfam" id="PF00082"/>
    </source>
</evidence>
<dbReference type="EMBL" id="VLKQ01000005">
    <property type="protein sequence ID" value="TWI12920.1"/>
    <property type="molecule type" value="Genomic_DNA"/>
</dbReference>
<accession>V6S518</accession>
<dbReference type="InterPro" id="IPR050131">
    <property type="entry name" value="Peptidase_S8_subtilisin-like"/>
</dbReference>
<dbReference type="Gene3D" id="3.40.50.200">
    <property type="entry name" value="Peptidase S8/S53 domain"/>
    <property type="match status" value="1"/>
</dbReference>
<dbReference type="SUPFAM" id="SSF52743">
    <property type="entry name" value="Subtilisin-like"/>
    <property type="match status" value="1"/>
</dbReference>
<keyword evidence="7" id="KW-1185">Reference proteome</keyword>
<keyword evidence="4" id="KW-0720">Serine protease</keyword>
<dbReference type="Pfam" id="PF00082">
    <property type="entry name" value="Peptidase_S8"/>
    <property type="match status" value="1"/>
</dbReference>
<protein>
    <submittedName>
        <fullName evidence="6">Subtilase family protein</fullName>
    </submittedName>
</protein>
<dbReference type="GO" id="GO:0004252">
    <property type="term" value="F:serine-type endopeptidase activity"/>
    <property type="evidence" value="ECO:0007669"/>
    <property type="project" value="InterPro"/>
</dbReference>
<name>V6S518_9FLAO</name>
<keyword evidence="3" id="KW-0378">Hydrolase</keyword>
<dbReference type="PANTHER" id="PTHR43806">
    <property type="entry name" value="PEPTIDASE S8"/>
    <property type="match status" value="1"/>
</dbReference>
<dbReference type="InterPro" id="IPR036852">
    <property type="entry name" value="Peptidase_S8/S53_dom_sf"/>
</dbReference>
<dbReference type="OrthoDB" id="1100338at2"/>
<dbReference type="GO" id="GO:0006508">
    <property type="term" value="P:proteolysis"/>
    <property type="evidence" value="ECO:0007669"/>
    <property type="project" value="UniProtKB-KW"/>
</dbReference>
<evidence type="ECO:0000313" key="6">
    <source>
        <dbReference type="EMBL" id="TWI12920.1"/>
    </source>
</evidence>
<organism evidence="6 7">
    <name type="scientific">Flavobacterium cauense R2A-7</name>
    <dbReference type="NCBI Taxonomy" id="1341154"/>
    <lineage>
        <taxon>Bacteria</taxon>
        <taxon>Pseudomonadati</taxon>
        <taxon>Bacteroidota</taxon>
        <taxon>Flavobacteriia</taxon>
        <taxon>Flavobacteriales</taxon>
        <taxon>Flavobacteriaceae</taxon>
        <taxon>Flavobacterium</taxon>
    </lineage>
</organism>
<proteinExistence type="inferred from homology"/>
<evidence type="ECO:0000256" key="3">
    <source>
        <dbReference type="ARBA" id="ARBA00022801"/>
    </source>
</evidence>
<evidence type="ECO:0000256" key="2">
    <source>
        <dbReference type="ARBA" id="ARBA00022670"/>
    </source>
</evidence>
<dbReference type="PANTHER" id="PTHR43806:SF11">
    <property type="entry name" value="CEREVISIN-RELATED"/>
    <property type="match status" value="1"/>
</dbReference>
<dbReference type="InterPro" id="IPR000209">
    <property type="entry name" value="Peptidase_S8/S53_dom"/>
</dbReference>
<feature type="domain" description="Peptidase S8/S53" evidence="5">
    <location>
        <begin position="256"/>
        <end position="541"/>
    </location>
</feature>
<reference evidence="6 7" key="1">
    <citation type="journal article" date="2015" name="Stand. Genomic Sci.">
        <title>Genomic Encyclopedia of Bacterial and Archaeal Type Strains, Phase III: the genomes of soil and plant-associated and newly described type strains.</title>
        <authorList>
            <person name="Whitman W.B."/>
            <person name="Woyke T."/>
            <person name="Klenk H.P."/>
            <person name="Zhou Y."/>
            <person name="Lilburn T.G."/>
            <person name="Beck B.J."/>
            <person name="De Vos P."/>
            <person name="Vandamme P."/>
            <person name="Eisen J.A."/>
            <person name="Garrity G."/>
            <person name="Hugenholtz P."/>
            <person name="Kyrpides N.C."/>
        </authorList>
    </citation>
    <scope>NUCLEOTIDE SEQUENCE [LARGE SCALE GENOMIC DNA]</scope>
    <source>
        <strain evidence="6 7">CGMCC 1.7270</strain>
    </source>
</reference>
<comment type="caution">
    <text evidence="6">The sequence shown here is derived from an EMBL/GenBank/DDBJ whole genome shotgun (WGS) entry which is preliminary data.</text>
</comment>
<keyword evidence="2" id="KW-0645">Protease</keyword>
<evidence type="ECO:0000313" key="7">
    <source>
        <dbReference type="Proteomes" id="UP000319848"/>
    </source>
</evidence>
<dbReference type="InterPro" id="IPR034074">
    <property type="entry name" value="Y4bN_pept_dom"/>
</dbReference>
<dbReference type="Proteomes" id="UP000319848">
    <property type="component" value="Unassembled WGS sequence"/>
</dbReference>
<evidence type="ECO:0000256" key="1">
    <source>
        <dbReference type="ARBA" id="ARBA00011073"/>
    </source>
</evidence>